<reference evidence="3" key="1">
    <citation type="journal article" date="2019" name="Sci. Rep.">
        <title>Draft genome of Tanacetum cinerariifolium, the natural source of mosquito coil.</title>
        <authorList>
            <person name="Yamashiro T."/>
            <person name="Shiraishi A."/>
            <person name="Satake H."/>
            <person name="Nakayama K."/>
        </authorList>
    </citation>
    <scope>NUCLEOTIDE SEQUENCE</scope>
</reference>
<name>A0A6L2J5V5_TANCI</name>
<dbReference type="Gene3D" id="2.60.120.590">
    <property type="entry name" value="Alpha-ketoglutarate-dependent dioxygenase AlkB-like"/>
    <property type="match status" value="1"/>
</dbReference>
<dbReference type="GO" id="GO:0035513">
    <property type="term" value="P:oxidative RNA demethylation"/>
    <property type="evidence" value="ECO:0007669"/>
    <property type="project" value="TreeGrafter"/>
</dbReference>
<dbReference type="InterPro" id="IPR004574">
    <property type="entry name" value="Alkb"/>
</dbReference>
<accession>A0A6L2J5V5</accession>
<evidence type="ECO:0000313" key="3">
    <source>
        <dbReference type="EMBL" id="GEU32040.1"/>
    </source>
</evidence>
<gene>
    <name evidence="3" type="ORF">Tci_004018</name>
</gene>
<comment type="similarity">
    <text evidence="2">Belongs to the alkB family.</text>
</comment>
<sequence length="93" mass="10627">MLRSGMVLMKGYISFNDQVSIVKKCRELGLSDGGFYQPGYRDGTKLHLEIMCLVMVKKQYETRIHILEEKIPKAYAGQVIPSMSPDICIVCRR</sequence>
<dbReference type="EMBL" id="BKCJ010000313">
    <property type="protein sequence ID" value="GEU32040.1"/>
    <property type="molecule type" value="Genomic_DNA"/>
</dbReference>
<protein>
    <submittedName>
        <fullName evidence="3">Uncharacterized protein</fullName>
    </submittedName>
</protein>
<evidence type="ECO:0000256" key="1">
    <source>
        <dbReference type="ARBA" id="ARBA00001954"/>
    </source>
</evidence>
<comment type="caution">
    <text evidence="3">The sequence shown here is derived from an EMBL/GenBank/DDBJ whole genome shotgun (WGS) entry which is preliminary data.</text>
</comment>
<dbReference type="GO" id="GO:0008198">
    <property type="term" value="F:ferrous iron binding"/>
    <property type="evidence" value="ECO:0007669"/>
    <property type="project" value="TreeGrafter"/>
</dbReference>
<dbReference type="PANTHER" id="PTHR16557:SF2">
    <property type="entry name" value="NUCLEIC ACID DIOXYGENASE ALKBH1"/>
    <property type="match status" value="1"/>
</dbReference>
<dbReference type="GO" id="GO:0035516">
    <property type="term" value="F:broad specificity oxidative DNA demethylase activity"/>
    <property type="evidence" value="ECO:0007669"/>
    <property type="project" value="TreeGrafter"/>
</dbReference>
<dbReference type="PANTHER" id="PTHR16557">
    <property type="entry name" value="ALKYLATED DNA REPAIR PROTEIN ALKB-RELATED"/>
    <property type="match status" value="1"/>
</dbReference>
<comment type="cofactor">
    <cofactor evidence="1">
        <name>Fe(2+)</name>
        <dbReference type="ChEBI" id="CHEBI:29033"/>
    </cofactor>
</comment>
<organism evidence="3">
    <name type="scientific">Tanacetum cinerariifolium</name>
    <name type="common">Dalmatian daisy</name>
    <name type="synonym">Chrysanthemum cinerariifolium</name>
    <dbReference type="NCBI Taxonomy" id="118510"/>
    <lineage>
        <taxon>Eukaryota</taxon>
        <taxon>Viridiplantae</taxon>
        <taxon>Streptophyta</taxon>
        <taxon>Embryophyta</taxon>
        <taxon>Tracheophyta</taxon>
        <taxon>Spermatophyta</taxon>
        <taxon>Magnoliopsida</taxon>
        <taxon>eudicotyledons</taxon>
        <taxon>Gunneridae</taxon>
        <taxon>Pentapetalae</taxon>
        <taxon>asterids</taxon>
        <taxon>campanulids</taxon>
        <taxon>Asterales</taxon>
        <taxon>Asteraceae</taxon>
        <taxon>Asteroideae</taxon>
        <taxon>Anthemideae</taxon>
        <taxon>Anthemidinae</taxon>
        <taxon>Tanacetum</taxon>
    </lineage>
</organism>
<proteinExistence type="inferred from homology"/>
<dbReference type="InterPro" id="IPR037151">
    <property type="entry name" value="AlkB-like_sf"/>
</dbReference>
<dbReference type="AlphaFoldDB" id="A0A6L2J5V5"/>
<dbReference type="GO" id="GO:0035515">
    <property type="term" value="F:oxidative RNA demethylase activity"/>
    <property type="evidence" value="ECO:0007669"/>
    <property type="project" value="TreeGrafter"/>
</dbReference>
<evidence type="ECO:0000256" key="2">
    <source>
        <dbReference type="ARBA" id="ARBA00007879"/>
    </source>
</evidence>
<dbReference type="GO" id="GO:0005737">
    <property type="term" value="C:cytoplasm"/>
    <property type="evidence" value="ECO:0007669"/>
    <property type="project" value="TreeGrafter"/>
</dbReference>